<evidence type="ECO:0000256" key="9">
    <source>
        <dbReference type="ARBA" id="ARBA00023201"/>
    </source>
</evidence>
<dbReference type="STRING" id="857967.G0QYU8"/>
<keyword evidence="9" id="KW-0739">Sodium transport</keyword>
<feature type="transmembrane region" description="Helical" evidence="10">
    <location>
        <begin position="37"/>
        <end position="56"/>
    </location>
</feature>
<organism evidence="12 13">
    <name type="scientific">Ichthyophthirius multifiliis</name>
    <name type="common">White spot disease agent</name>
    <name type="synonym">Ich</name>
    <dbReference type="NCBI Taxonomy" id="5932"/>
    <lineage>
        <taxon>Eukaryota</taxon>
        <taxon>Sar</taxon>
        <taxon>Alveolata</taxon>
        <taxon>Ciliophora</taxon>
        <taxon>Intramacronucleata</taxon>
        <taxon>Oligohymenophorea</taxon>
        <taxon>Hymenostomatida</taxon>
        <taxon>Ophryoglenina</taxon>
        <taxon>Ichthyophthirius</taxon>
    </lineage>
</organism>
<dbReference type="GO" id="GO:0050380">
    <property type="term" value="F:undecaprenyl-diphosphatase activity"/>
    <property type="evidence" value="ECO:0007669"/>
    <property type="project" value="UniProtKB-EC"/>
</dbReference>
<dbReference type="eggNOG" id="KOG1965">
    <property type="taxonomic scope" value="Eukaryota"/>
</dbReference>
<feature type="transmembrane region" description="Helical" evidence="10">
    <location>
        <begin position="159"/>
        <end position="183"/>
    </location>
</feature>
<dbReference type="GeneID" id="14905718"/>
<dbReference type="InterPro" id="IPR006153">
    <property type="entry name" value="Cation/H_exchanger_TM"/>
</dbReference>
<sequence length="412" mass="45568">MNYIFLEKSPLDAHTSQNSGGDHSSHDVDHGGHGDHMVQPLVILFIFYGLLMGGLLRELYKRTLIPYTPMLIVFGILVGYYRKHLWYFGASAELASTLNPHMILFIFIPVLIFESAFNCDWYIFKKIVANVLLLAGPGVLLGAFLLAISLKIFLGYTDISWAGALTMGSILCATDPVAVVALLKELGASARLNTLIEGESLLNDGTAMVFYQLFLNMEKGQSSGPVDIVIGFVQKSIVGPLFGLLCGLIGAFWLRRIIRDDVLTCVVTFITCYLCFFISEFTSLQVSGILAIFALGLLMSAVGKTKIYPESEHAVHVVWAFVQYSCETLIFFLSGIIIGIQMISQSTITTSDWIRLFFFWGFMVAARFIMVITLYPLLRKFGYGITKPEVYVVVWGGPRGALGLTLCFNGFG</sequence>
<gene>
    <name evidence="12" type="ORF">IMG5_152250</name>
</gene>
<dbReference type="EC" id="3.6.1.27" evidence="12"/>
<dbReference type="EMBL" id="GL984126">
    <property type="protein sequence ID" value="EGR29623.1"/>
    <property type="molecule type" value="Genomic_DNA"/>
</dbReference>
<dbReference type="Gene3D" id="6.10.140.1330">
    <property type="match status" value="1"/>
</dbReference>
<protein>
    <submittedName>
        <fullName evidence="12">Sodium hydrogen exchanger family protein, putative</fullName>
        <ecNumber evidence="12">3.6.1.27</ecNumber>
    </submittedName>
</protein>
<evidence type="ECO:0000256" key="10">
    <source>
        <dbReference type="SAM" id="Phobius"/>
    </source>
</evidence>
<keyword evidence="2" id="KW-0813">Transport</keyword>
<keyword evidence="5 10" id="KW-1133">Transmembrane helix</keyword>
<dbReference type="GO" id="GO:0051453">
    <property type="term" value="P:regulation of intracellular pH"/>
    <property type="evidence" value="ECO:0007669"/>
    <property type="project" value="TreeGrafter"/>
</dbReference>
<evidence type="ECO:0000313" key="12">
    <source>
        <dbReference type="EMBL" id="EGR29623.1"/>
    </source>
</evidence>
<dbReference type="InterPro" id="IPR018422">
    <property type="entry name" value="Cation/H_exchanger_CPA1"/>
</dbReference>
<comment type="subcellular location">
    <subcellularLocation>
        <location evidence="1">Cell membrane</location>
        <topology evidence="1">Multi-pass membrane protein</topology>
    </subcellularLocation>
</comment>
<feature type="transmembrane region" description="Helical" evidence="10">
    <location>
        <begin position="356"/>
        <end position="378"/>
    </location>
</feature>
<dbReference type="InParanoid" id="G0QYU8"/>
<evidence type="ECO:0000256" key="2">
    <source>
        <dbReference type="ARBA" id="ARBA00022448"/>
    </source>
</evidence>
<evidence type="ECO:0000256" key="1">
    <source>
        <dbReference type="ARBA" id="ARBA00004651"/>
    </source>
</evidence>
<dbReference type="GO" id="GO:0005886">
    <property type="term" value="C:plasma membrane"/>
    <property type="evidence" value="ECO:0007669"/>
    <property type="project" value="UniProtKB-SubCell"/>
</dbReference>
<dbReference type="OMA" id="LEWHTFR"/>
<reference evidence="12 13" key="1">
    <citation type="submission" date="2011-07" db="EMBL/GenBank/DDBJ databases">
        <authorList>
            <person name="Coyne R."/>
            <person name="Brami D."/>
            <person name="Johnson J."/>
            <person name="Hostetler J."/>
            <person name="Hannick L."/>
            <person name="Clark T."/>
            <person name="Cassidy-Hanley D."/>
            <person name="Inman J."/>
        </authorList>
    </citation>
    <scope>NUCLEOTIDE SEQUENCE [LARGE SCALE GENOMIC DNA]</scope>
    <source>
        <strain evidence="12 13">G5</strain>
    </source>
</reference>
<accession>G0QYU8</accession>
<evidence type="ECO:0000256" key="4">
    <source>
        <dbReference type="ARBA" id="ARBA00022692"/>
    </source>
</evidence>
<name>G0QYU8_ICHMU</name>
<keyword evidence="7" id="KW-0406">Ion transport</keyword>
<keyword evidence="12" id="KW-0378">Hydrolase</keyword>
<feature type="transmembrane region" description="Helical" evidence="10">
    <location>
        <begin position="261"/>
        <end position="279"/>
    </location>
</feature>
<dbReference type="AlphaFoldDB" id="G0QYU8"/>
<dbReference type="GO" id="GO:0015385">
    <property type="term" value="F:sodium:proton antiporter activity"/>
    <property type="evidence" value="ECO:0007669"/>
    <property type="project" value="InterPro"/>
</dbReference>
<keyword evidence="8 10" id="KW-0472">Membrane</keyword>
<evidence type="ECO:0000313" key="13">
    <source>
        <dbReference type="Proteomes" id="UP000008983"/>
    </source>
</evidence>
<dbReference type="RefSeq" id="XP_004030859.1">
    <property type="nucleotide sequence ID" value="XM_004030811.1"/>
</dbReference>
<evidence type="ECO:0000256" key="7">
    <source>
        <dbReference type="ARBA" id="ARBA00023065"/>
    </source>
</evidence>
<feature type="transmembrane region" description="Helical" evidence="10">
    <location>
        <begin position="237"/>
        <end position="254"/>
    </location>
</feature>
<keyword evidence="4 10" id="KW-0812">Transmembrane</keyword>
<feature type="transmembrane region" description="Helical" evidence="10">
    <location>
        <begin position="285"/>
        <end position="302"/>
    </location>
</feature>
<dbReference type="GO" id="GO:0015386">
    <property type="term" value="F:potassium:proton antiporter activity"/>
    <property type="evidence" value="ECO:0007669"/>
    <property type="project" value="TreeGrafter"/>
</dbReference>
<keyword evidence="6" id="KW-0915">Sodium</keyword>
<dbReference type="GO" id="GO:0098719">
    <property type="term" value="P:sodium ion import across plasma membrane"/>
    <property type="evidence" value="ECO:0007669"/>
    <property type="project" value="TreeGrafter"/>
</dbReference>
<dbReference type="PANTHER" id="PTHR10110:SF86">
    <property type="entry name" value="SODIUM_HYDROGEN EXCHANGER 7"/>
    <property type="match status" value="1"/>
</dbReference>
<keyword evidence="13" id="KW-1185">Reference proteome</keyword>
<feature type="transmembrane region" description="Helical" evidence="10">
    <location>
        <begin position="102"/>
        <end position="124"/>
    </location>
</feature>
<evidence type="ECO:0000256" key="8">
    <source>
        <dbReference type="ARBA" id="ARBA00023136"/>
    </source>
</evidence>
<dbReference type="OrthoDB" id="441412at2759"/>
<feature type="transmembrane region" description="Helical" evidence="10">
    <location>
        <begin position="314"/>
        <end position="344"/>
    </location>
</feature>
<dbReference type="Proteomes" id="UP000008983">
    <property type="component" value="Unassembled WGS sequence"/>
</dbReference>
<evidence type="ECO:0000256" key="6">
    <source>
        <dbReference type="ARBA" id="ARBA00023053"/>
    </source>
</evidence>
<feature type="transmembrane region" description="Helical" evidence="10">
    <location>
        <begin position="63"/>
        <end position="82"/>
    </location>
</feature>
<evidence type="ECO:0000259" key="11">
    <source>
        <dbReference type="Pfam" id="PF00999"/>
    </source>
</evidence>
<feature type="domain" description="Cation/H+ exchanger transmembrane" evidence="11">
    <location>
        <begin position="51"/>
        <end position="407"/>
    </location>
</feature>
<evidence type="ECO:0000256" key="3">
    <source>
        <dbReference type="ARBA" id="ARBA00022475"/>
    </source>
</evidence>
<dbReference type="Pfam" id="PF00999">
    <property type="entry name" value="Na_H_Exchanger"/>
    <property type="match status" value="1"/>
</dbReference>
<proteinExistence type="predicted"/>
<feature type="transmembrane region" description="Helical" evidence="10">
    <location>
        <begin position="131"/>
        <end position="153"/>
    </location>
</feature>
<dbReference type="PANTHER" id="PTHR10110">
    <property type="entry name" value="SODIUM/HYDROGEN EXCHANGER"/>
    <property type="match status" value="1"/>
</dbReference>
<keyword evidence="3" id="KW-1003">Cell membrane</keyword>
<evidence type="ECO:0000256" key="5">
    <source>
        <dbReference type="ARBA" id="ARBA00022989"/>
    </source>
</evidence>